<organism evidence="4 5">
    <name type="scientific">Lentzea tibetensis</name>
    <dbReference type="NCBI Taxonomy" id="2591470"/>
    <lineage>
        <taxon>Bacteria</taxon>
        <taxon>Bacillati</taxon>
        <taxon>Actinomycetota</taxon>
        <taxon>Actinomycetes</taxon>
        <taxon>Pseudonocardiales</taxon>
        <taxon>Pseudonocardiaceae</taxon>
        <taxon>Lentzea</taxon>
    </lineage>
</organism>
<evidence type="ECO:0000256" key="1">
    <source>
        <dbReference type="ARBA" id="ARBA00022679"/>
    </source>
</evidence>
<dbReference type="Proteomes" id="UP000316639">
    <property type="component" value="Unassembled WGS sequence"/>
</dbReference>
<feature type="domain" description="N-acetyltransferase" evidence="3">
    <location>
        <begin position="4"/>
        <end position="175"/>
    </location>
</feature>
<dbReference type="InterPro" id="IPR016181">
    <property type="entry name" value="Acyl_CoA_acyltransferase"/>
</dbReference>
<proteinExistence type="predicted"/>
<dbReference type="InterPro" id="IPR000182">
    <property type="entry name" value="GNAT_dom"/>
</dbReference>
<evidence type="ECO:0000313" key="5">
    <source>
        <dbReference type="Proteomes" id="UP000316639"/>
    </source>
</evidence>
<name>A0A563ERN7_9PSEU</name>
<sequence length="180" mass="19251">MADAGVHAATAQDVPEITRIHRDTWRVAYAELLPREVLDGIDAQDAWRDAVEHATVLVATEGDWTVGYCVIGLAPAEETAKADGSLPADAGTTVLVTVLVEPRWGRRGHAGRLLATAAEAAREQGATRGIAWIPEADKASKGFYERVGWMADGTVRTLDAGGRPLREIRVSGDLSLQLAE</sequence>
<dbReference type="RefSeq" id="WP_146353814.1">
    <property type="nucleotide sequence ID" value="NZ_VOBR01000013.1"/>
</dbReference>
<dbReference type="SUPFAM" id="SSF55729">
    <property type="entry name" value="Acyl-CoA N-acyltransferases (Nat)"/>
    <property type="match status" value="1"/>
</dbReference>
<evidence type="ECO:0000313" key="4">
    <source>
        <dbReference type="EMBL" id="TWP50191.1"/>
    </source>
</evidence>
<accession>A0A563ERN7</accession>
<dbReference type="EMBL" id="VOBR01000013">
    <property type="protein sequence ID" value="TWP50191.1"/>
    <property type="molecule type" value="Genomic_DNA"/>
</dbReference>
<evidence type="ECO:0000256" key="2">
    <source>
        <dbReference type="ARBA" id="ARBA00023315"/>
    </source>
</evidence>
<dbReference type="GO" id="GO:0016747">
    <property type="term" value="F:acyltransferase activity, transferring groups other than amino-acyl groups"/>
    <property type="evidence" value="ECO:0007669"/>
    <property type="project" value="InterPro"/>
</dbReference>
<comment type="caution">
    <text evidence="4">The sequence shown here is derived from an EMBL/GenBank/DDBJ whole genome shotgun (WGS) entry which is preliminary data.</text>
</comment>
<dbReference type="Gene3D" id="3.40.630.30">
    <property type="match status" value="1"/>
</dbReference>
<dbReference type="CDD" id="cd04301">
    <property type="entry name" value="NAT_SF"/>
    <property type="match status" value="1"/>
</dbReference>
<keyword evidence="1 4" id="KW-0808">Transferase</keyword>
<dbReference type="PANTHER" id="PTHR43877:SF1">
    <property type="entry name" value="ACETYLTRANSFERASE"/>
    <property type="match status" value="1"/>
</dbReference>
<protein>
    <submittedName>
        <fullName evidence="4">GNAT family N-acetyltransferase</fullName>
    </submittedName>
</protein>
<dbReference type="OrthoDB" id="5243635at2"/>
<dbReference type="InterPro" id="IPR050832">
    <property type="entry name" value="Bact_Acetyltransf"/>
</dbReference>
<evidence type="ECO:0000259" key="3">
    <source>
        <dbReference type="PROSITE" id="PS51186"/>
    </source>
</evidence>
<keyword evidence="5" id="KW-1185">Reference proteome</keyword>
<dbReference type="Pfam" id="PF00583">
    <property type="entry name" value="Acetyltransf_1"/>
    <property type="match status" value="1"/>
</dbReference>
<dbReference type="AlphaFoldDB" id="A0A563ERN7"/>
<dbReference type="PROSITE" id="PS51186">
    <property type="entry name" value="GNAT"/>
    <property type="match status" value="1"/>
</dbReference>
<gene>
    <name evidence="4" type="ORF">FKR81_20980</name>
</gene>
<dbReference type="PANTHER" id="PTHR43877">
    <property type="entry name" value="AMINOALKYLPHOSPHONATE N-ACETYLTRANSFERASE-RELATED-RELATED"/>
    <property type="match status" value="1"/>
</dbReference>
<keyword evidence="2" id="KW-0012">Acyltransferase</keyword>
<reference evidence="4 5" key="1">
    <citation type="submission" date="2019-07" db="EMBL/GenBank/DDBJ databases">
        <title>Lentzea xizangensis sp. nov., isolated from Qinghai-Tibetan Plateau Soils.</title>
        <authorList>
            <person name="Huang J."/>
        </authorList>
    </citation>
    <scope>NUCLEOTIDE SEQUENCE [LARGE SCALE GENOMIC DNA]</scope>
    <source>
        <strain evidence="4 5">FXJ1.1311</strain>
    </source>
</reference>